<dbReference type="AlphaFoldDB" id="A0A1D6HIF6"/>
<dbReference type="InParanoid" id="A0A1D6HIF6"/>
<name>A0A1D6HIF6_MAIZE</name>
<accession>A0A1D6HIF6</accession>
<feature type="region of interest" description="Disordered" evidence="1">
    <location>
        <begin position="92"/>
        <end position="114"/>
    </location>
</feature>
<organism evidence="2">
    <name type="scientific">Zea mays</name>
    <name type="common">Maize</name>
    <dbReference type="NCBI Taxonomy" id="4577"/>
    <lineage>
        <taxon>Eukaryota</taxon>
        <taxon>Viridiplantae</taxon>
        <taxon>Streptophyta</taxon>
        <taxon>Embryophyta</taxon>
        <taxon>Tracheophyta</taxon>
        <taxon>Spermatophyta</taxon>
        <taxon>Magnoliopsida</taxon>
        <taxon>Liliopsida</taxon>
        <taxon>Poales</taxon>
        <taxon>Poaceae</taxon>
        <taxon>PACMAD clade</taxon>
        <taxon>Panicoideae</taxon>
        <taxon>Andropogonodae</taxon>
        <taxon>Andropogoneae</taxon>
        <taxon>Tripsacinae</taxon>
        <taxon>Zea</taxon>
    </lineage>
</organism>
<gene>
    <name evidence="2" type="ORF">ZEAMMB73_Zm00001d017855</name>
</gene>
<dbReference type="EMBL" id="CM000781">
    <property type="protein sequence ID" value="AQK74283.1"/>
    <property type="molecule type" value="Genomic_DNA"/>
</dbReference>
<reference evidence="2" key="1">
    <citation type="submission" date="2015-12" db="EMBL/GenBank/DDBJ databases">
        <title>Update maize B73 reference genome by single molecule sequencing technologies.</title>
        <authorList>
            <consortium name="Maize Genome Sequencing Project"/>
            <person name="Ware D."/>
        </authorList>
    </citation>
    <scope>NUCLEOTIDE SEQUENCE</scope>
    <source>
        <tissue evidence="2">Seedling</tissue>
    </source>
</reference>
<dbReference type="ExpressionAtlas" id="A0A1D6HIF6">
    <property type="expression patterns" value="baseline and differential"/>
</dbReference>
<feature type="compositionally biased region" description="Polar residues" evidence="1">
    <location>
        <begin position="94"/>
        <end position="103"/>
    </location>
</feature>
<evidence type="ECO:0000313" key="2">
    <source>
        <dbReference type="EMBL" id="AQK74283.1"/>
    </source>
</evidence>
<sequence length="147" mass="16629">MAHHSVCLQLLSYGYIALAGHRKKPVGEFWDDINIVHRVKLMTNTNNEQIIKIIGPRLSAMHTRSFMYSVSHFSASRSRACNDLRCGVEGGADAQQTSQSSYRQGDEVPYGDNFPLHNRILQQQMDLLKRRVTKPPKSSNKQAQSLC</sequence>
<proteinExistence type="predicted"/>
<evidence type="ECO:0000256" key="1">
    <source>
        <dbReference type="SAM" id="MobiDB-lite"/>
    </source>
</evidence>
<protein>
    <submittedName>
        <fullName evidence="2">Uncharacterized protein</fullName>
    </submittedName>
</protein>